<dbReference type="PRINTS" id="PR00118">
    <property type="entry name" value="BLACTAMASEA"/>
</dbReference>
<dbReference type="InterPro" id="IPR012338">
    <property type="entry name" value="Beta-lactam/transpept-like"/>
</dbReference>
<organism evidence="7 8">
    <name type="scientific">Luteimonas deserti</name>
    <dbReference type="NCBI Taxonomy" id="2752306"/>
    <lineage>
        <taxon>Bacteria</taxon>
        <taxon>Pseudomonadati</taxon>
        <taxon>Pseudomonadota</taxon>
        <taxon>Gammaproteobacteria</taxon>
        <taxon>Lysobacterales</taxon>
        <taxon>Lysobacteraceae</taxon>
        <taxon>Luteimonas</taxon>
    </lineage>
</organism>
<dbReference type="GO" id="GO:0030655">
    <property type="term" value="P:beta-lactam antibiotic catabolic process"/>
    <property type="evidence" value="ECO:0007669"/>
    <property type="project" value="InterPro"/>
</dbReference>
<reference evidence="7 8" key="1">
    <citation type="submission" date="2020-07" db="EMBL/GenBank/DDBJ databases">
        <title>isolation of Luteimonas sp. SJ-16.</title>
        <authorList>
            <person name="Huang X.-X."/>
            <person name="Xu L."/>
            <person name="Sun J.-Q."/>
        </authorList>
    </citation>
    <scope>NUCLEOTIDE SEQUENCE [LARGE SCALE GENOMIC DNA]</scope>
    <source>
        <strain evidence="7 8">SJ-16</strain>
    </source>
</reference>
<dbReference type="PANTHER" id="PTHR35333:SF3">
    <property type="entry name" value="BETA-LACTAMASE-TYPE TRANSPEPTIDASE FOLD CONTAINING PROTEIN"/>
    <property type="match status" value="1"/>
</dbReference>
<feature type="domain" description="Beta-lactamase class A catalytic" evidence="6">
    <location>
        <begin position="61"/>
        <end position="254"/>
    </location>
</feature>
<keyword evidence="5" id="KW-0732">Signal</keyword>
<dbReference type="Pfam" id="PF13354">
    <property type="entry name" value="Beta-lactamase2"/>
    <property type="match status" value="1"/>
</dbReference>
<evidence type="ECO:0000259" key="6">
    <source>
        <dbReference type="Pfam" id="PF13354"/>
    </source>
</evidence>
<dbReference type="SUPFAM" id="SSF56601">
    <property type="entry name" value="beta-lactamase/transpeptidase-like"/>
    <property type="match status" value="1"/>
</dbReference>
<keyword evidence="8" id="KW-1185">Reference proteome</keyword>
<feature type="chain" id="PRO_5031268201" description="beta-lactamase" evidence="5">
    <location>
        <begin position="28"/>
        <end position="289"/>
    </location>
</feature>
<dbReference type="Gene3D" id="3.40.710.10">
    <property type="entry name" value="DD-peptidase/beta-lactamase superfamily"/>
    <property type="match status" value="1"/>
</dbReference>
<dbReference type="EC" id="3.5.2.6" evidence="3"/>
<dbReference type="PROSITE" id="PS51318">
    <property type="entry name" value="TAT"/>
    <property type="match status" value="1"/>
</dbReference>
<evidence type="ECO:0000256" key="3">
    <source>
        <dbReference type="ARBA" id="ARBA00012865"/>
    </source>
</evidence>
<dbReference type="EMBL" id="JACCJZ010000013">
    <property type="protein sequence ID" value="NYZ62369.1"/>
    <property type="molecule type" value="Genomic_DNA"/>
</dbReference>
<dbReference type="PANTHER" id="PTHR35333">
    <property type="entry name" value="BETA-LACTAMASE"/>
    <property type="match status" value="1"/>
</dbReference>
<dbReference type="GO" id="GO:0046677">
    <property type="term" value="P:response to antibiotic"/>
    <property type="evidence" value="ECO:0007669"/>
    <property type="project" value="InterPro"/>
</dbReference>
<evidence type="ECO:0000256" key="1">
    <source>
        <dbReference type="ARBA" id="ARBA00001526"/>
    </source>
</evidence>
<gene>
    <name evidence="7" type="primary">bla</name>
    <name evidence="7" type="ORF">H0E82_06280</name>
</gene>
<evidence type="ECO:0000256" key="5">
    <source>
        <dbReference type="SAM" id="SignalP"/>
    </source>
</evidence>
<evidence type="ECO:0000313" key="7">
    <source>
        <dbReference type="EMBL" id="NYZ62369.1"/>
    </source>
</evidence>
<dbReference type="Proteomes" id="UP000589896">
    <property type="component" value="Unassembled WGS sequence"/>
</dbReference>
<sequence length="289" mass="30465">MHPRRAFLKTAGGMALLAAAAPLLARADDAAAATLQAAADPAALEAASGGRLGMCLVHSVRGQVTGHRADEAFPTASTIKFALSAAILAQADAGALSLDDRIAVRAQDVRSGAPVSGRHIGKDMTVRDLCRGGMVWSDNPAVNLLLPLVGGETGFQAFLRRHGDLKTDPRRIMEGGSTTTPQAMADNLRRFVVEDTLSRPSRLQLADWLIENRTGDARIRAAMPAGWRVGDKTGGMQGVSNDIAVLWPLAGGEPWLLTLYLRESPLDAAGRDAVLRRATELAAVHLSTA</sequence>
<dbReference type="AlphaFoldDB" id="A0A7Z0QQK2"/>
<evidence type="ECO:0000256" key="4">
    <source>
        <dbReference type="ARBA" id="ARBA00030171"/>
    </source>
</evidence>
<dbReference type="InterPro" id="IPR006311">
    <property type="entry name" value="TAT_signal"/>
</dbReference>
<dbReference type="InterPro" id="IPR000871">
    <property type="entry name" value="Beta-lactam_class-A"/>
</dbReference>
<dbReference type="InterPro" id="IPR045155">
    <property type="entry name" value="Beta-lactam_cat"/>
</dbReference>
<comment type="similarity">
    <text evidence="2">Belongs to the class-A beta-lactamase family.</text>
</comment>
<name>A0A7Z0QQK2_9GAMM</name>
<evidence type="ECO:0000313" key="8">
    <source>
        <dbReference type="Proteomes" id="UP000589896"/>
    </source>
</evidence>
<dbReference type="NCBIfam" id="NF033103">
    <property type="entry name" value="bla_class_A"/>
    <property type="match status" value="1"/>
</dbReference>
<evidence type="ECO:0000256" key="2">
    <source>
        <dbReference type="ARBA" id="ARBA00009009"/>
    </source>
</evidence>
<comment type="caution">
    <text evidence="7">The sequence shown here is derived from an EMBL/GenBank/DDBJ whole genome shotgun (WGS) entry which is preliminary data.</text>
</comment>
<accession>A0A7Z0QQK2</accession>
<proteinExistence type="inferred from homology"/>
<dbReference type="GO" id="GO:0008800">
    <property type="term" value="F:beta-lactamase activity"/>
    <property type="evidence" value="ECO:0007669"/>
    <property type="project" value="UniProtKB-EC"/>
</dbReference>
<comment type="catalytic activity">
    <reaction evidence="1">
        <text>a beta-lactam + H2O = a substituted beta-amino acid</text>
        <dbReference type="Rhea" id="RHEA:20401"/>
        <dbReference type="ChEBI" id="CHEBI:15377"/>
        <dbReference type="ChEBI" id="CHEBI:35627"/>
        <dbReference type="ChEBI" id="CHEBI:140347"/>
        <dbReference type="EC" id="3.5.2.6"/>
    </reaction>
</comment>
<feature type="signal peptide" evidence="5">
    <location>
        <begin position="1"/>
        <end position="27"/>
    </location>
</feature>
<protein>
    <recommendedName>
        <fullName evidence="3">beta-lactamase</fullName>
        <ecNumber evidence="3">3.5.2.6</ecNumber>
    </recommendedName>
    <alternativeName>
        <fullName evidence="4">Penicillinase</fullName>
    </alternativeName>
</protein>
<dbReference type="RefSeq" id="WP_180544590.1">
    <property type="nucleotide sequence ID" value="NZ_JACCJZ010000013.1"/>
</dbReference>